<keyword evidence="8" id="KW-0539">Nucleus</keyword>
<accession>A0A9W9EJU9</accession>
<evidence type="ECO:0000256" key="2">
    <source>
        <dbReference type="ARBA" id="ARBA00022723"/>
    </source>
</evidence>
<evidence type="ECO:0000256" key="10">
    <source>
        <dbReference type="SAM" id="Phobius"/>
    </source>
</evidence>
<dbReference type="OrthoDB" id="10018191at2759"/>
<dbReference type="RefSeq" id="XP_056469528.1">
    <property type="nucleotide sequence ID" value="XM_056624540.1"/>
</dbReference>
<keyword evidence="7" id="KW-0804">Transcription</keyword>
<dbReference type="GO" id="GO:0000785">
    <property type="term" value="C:chromatin"/>
    <property type="evidence" value="ECO:0007669"/>
    <property type="project" value="TreeGrafter"/>
</dbReference>
<evidence type="ECO:0000313" key="12">
    <source>
        <dbReference type="EMBL" id="KAJ5083006.1"/>
    </source>
</evidence>
<dbReference type="FunFam" id="3.30.160.60:FF:001289">
    <property type="entry name" value="Zinc finger protein 574"/>
    <property type="match status" value="1"/>
</dbReference>
<dbReference type="InterPro" id="IPR013087">
    <property type="entry name" value="Znf_C2H2_type"/>
</dbReference>
<evidence type="ECO:0000256" key="9">
    <source>
        <dbReference type="PROSITE-ProRule" id="PRU00042"/>
    </source>
</evidence>
<protein>
    <recommendedName>
        <fullName evidence="11">C2H2-type domain-containing protein</fullName>
    </recommendedName>
</protein>
<dbReference type="EMBL" id="JAPQKI010000011">
    <property type="protein sequence ID" value="KAJ5083006.1"/>
    <property type="molecule type" value="Genomic_DNA"/>
</dbReference>
<dbReference type="Pfam" id="PF04082">
    <property type="entry name" value="Fungal_trans"/>
    <property type="match status" value="1"/>
</dbReference>
<dbReference type="AlphaFoldDB" id="A0A9W9EJU9"/>
<comment type="subcellular location">
    <subcellularLocation>
        <location evidence="1">Nucleus</location>
    </subcellularLocation>
</comment>
<feature type="domain" description="C2H2-type" evidence="11">
    <location>
        <begin position="78"/>
        <end position="105"/>
    </location>
</feature>
<keyword evidence="3" id="KW-0677">Repeat</keyword>
<evidence type="ECO:0000256" key="8">
    <source>
        <dbReference type="ARBA" id="ARBA00023242"/>
    </source>
</evidence>
<gene>
    <name evidence="12" type="ORF">N7532_012049</name>
</gene>
<dbReference type="GO" id="GO:0008270">
    <property type="term" value="F:zinc ion binding"/>
    <property type="evidence" value="ECO:0007669"/>
    <property type="project" value="UniProtKB-KW"/>
</dbReference>
<dbReference type="GO" id="GO:0000981">
    <property type="term" value="F:DNA-binding transcription factor activity, RNA polymerase II-specific"/>
    <property type="evidence" value="ECO:0007669"/>
    <property type="project" value="InterPro"/>
</dbReference>
<evidence type="ECO:0000256" key="5">
    <source>
        <dbReference type="ARBA" id="ARBA00022833"/>
    </source>
</evidence>
<name>A0A9W9EJU9_9EURO</name>
<dbReference type="PANTHER" id="PTHR40626">
    <property type="entry name" value="MIP31509P"/>
    <property type="match status" value="1"/>
</dbReference>
<sequence>MWPISAFLQFIVIPRPSSVLTTCFPVKPKQRPPYTGTKTRRRRKTTSEERICPVCAQSFKKAEHLARHLRSHTKEKPFNCSVCKKAFARQDTLLRHSRSHLARNEDYAEVHAISLGSDHQGVLDPDIMSDPPMVAGRSTVALQIEAGITDDMIQAPASPPNSTSIDKQTPNLSIGDPNTYPSQVTPLTSFFSVEAGDIWRSQVSPPPPLWDSRLEREWETLLAGDDFDLDAVNMSLLCATSDYVPTAENLSGLGTMEPTSQPLPIDEQTKRHANTVQKKWHTFSAISLSSQMTPDIPHESNFIDESYRKRLAEGLQARQQHGILPSTPFLDLCIQAYFSKFHPLFPVVHMPSFRPGTQNSILLLSICSVGSLIVGSPRAINHGVSMFERLNKAILASWDTYISKSEDSSLVALQASIIGQTFGLLMGRPKDLTGIEIFHGSIIAWARKAQLFKLQHPEYDLDVDSQALEDTWMSWVRTEVKQRLVLGLYIHDAQLARLHHHEPVLRHSLDRLPRISSDDLFAASSATHWKALMLESQMTLSSPTSHPERTSNFALCGSLESISAIACEDHSFANDWASTSRKCHPLLSEWHSKYAHSMAGKSGWSCLMMLWHSIYIMLHIDFNALECACGREGYDAVQKHTPYARSWVRSTDAKRALLHAMLIQRHFESLPVGVEPAIHVPMCLYYCGVIWACFICFSDRGDVDEDPVSVSAADAQQFAELRLPGVDGIRLCLEETGAIVPRRLATGSMFRIIDLLKRISHWKIAKSLAATLLALSFSFKLALQPTEETALLLLGLLRLGGLLGLVLLGLGRLLSGLLGLGLGGLGLRLLGLGLFAALDSGLGLLRLLGGSSSSGRRGGVLVSLGGVDGSSGSSDGIRRRGRLLVGSGLGDGRLGRGRLHRLLLLGLGLLGRGLGHGLGRRVGGSRGRTGTSQVLLLGRSAGGSLLLLRLGHLVRLHLVVGEDGLLVRALGVSGIALRGDSGGLNGLGMFGRARGNGAGRGSGGSGGLLGGSLGGRGVDVGTQGGILDDQVCPTLILGVGLESLDLVLLHGLLLSRKSGRSSSSSSSRRGLLDRLFRLRLLLRGLRGLGLGGLRTLSLSGGSGGRSVGLAHIGGPVLRRRCSGGRLRLCGGRLGLVVTIQLLVLGLVAGMTAGGGCQSCATYSSVGGTRPPKVRPAMRGFFCVDAYFWEVDALSTYTTFFAASATLSAAAAAGAFAPPLFFFLPPFLGIMFVTIREVAATDKNWHTIDAMAAARDLRFGDGREEEVQK</sequence>
<evidence type="ECO:0000256" key="7">
    <source>
        <dbReference type="ARBA" id="ARBA00023163"/>
    </source>
</evidence>
<proteinExistence type="predicted"/>
<evidence type="ECO:0000256" key="6">
    <source>
        <dbReference type="ARBA" id="ARBA00023015"/>
    </source>
</evidence>
<feature type="domain" description="C2H2-type" evidence="11">
    <location>
        <begin position="50"/>
        <end position="77"/>
    </location>
</feature>
<keyword evidence="6" id="KW-0805">Transcription regulation</keyword>
<dbReference type="PROSITE" id="PS00028">
    <property type="entry name" value="ZINC_FINGER_C2H2_1"/>
    <property type="match status" value="2"/>
</dbReference>
<keyword evidence="4 9" id="KW-0863">Zinc-finger</keyword>
<comment type="caution">
    <text evidence="12">The sequence shown here is derived from an EMBL/GenBank/DDBJ whole genome shotgun (WGS) entry which is preliminary data.</text>
</comment>
<dbReference type="CDD" id="cd12148">
    <property type="entry name" value="fungal_TF_MHR"/>
    <property type="match status" value="1"/>
</dbReference>
<keyword evidence="2" id="KW-0479">Metal-binding</keyword>
<keyword evidence="13" id="KW-1185">Reference proteome</keyword>
<dbReference type="GO" id="GO:0005634">
    <property type="term" value="C:nucleus"/>
    <property type="evidence" value="ECO:0007669"/>
    <property type="project" value="UniProtKB-SubCell"/>
</dbReference>
<dbReference type="InterPro" id="IPR036236">
    <property type="entry name" value="Znf_C2H2_sf"/>
</dbReference>
<dbReference type="Proteomes" id="UP001149074">
    <property type="component" value="Unassembled WGS sequence"/>
</dbReference>
<feature type="transmembrane region" description="Helical" evidence="10">
    <location>
        <begin position="817"/>
        <end position="838"/>
    </location>
</feature>
<feature type="transmembrane region" description="Helical" evidence="10">
    <location>
        <begin position="1128"/>
        <end position="1148"/>
    </location>
</feature>
<dbReference type="Pfam" id="PF00096">
    <property type="entry name" value="zf-C2H2"/>
    <property type="match status" value="1"/>
</dbReference>
<dbReference type="GO" id="GO:0000978">
    <property type="term" value="F:RNA polymerase II cis-regulatory region sequence-specific DNA binding"/>
    <property type="evidence" value="ECO:0007669"/>
    <property type="project" value="InterPro"/>
</dbReference>
<evidence type="ECO:0000256" key="4">
    <source>
        <dbReference type="ARBA" id="ARBA00022771"/>
    </source>
</evidence>
<evidence type="ECO:0000313" key="13">
    <source>
        <dbReference type="Proteomes" id="UP001149074"/>
    </source>
</evidence>
<evidence type="ECO:0000256" key="3">
    <source>
        <dbReference type="ARBA" id="ARBA00022737"/>
    </source>
</evidence>
<dbReference type="InterPro" id="IPR007219">
    <property type="entry name" value="XnlR_reg_dom"/>
</dbReference>
<dbReference type="SUPFAM" id="SSF57667">
    <property type="entry name" value="beta-beta-alpha zinc fingers"/>
    <property type="match status" value="1"/>
</dbReference>
<dbReference type="Pfam" id="PF13912">
    <property type="entry name" value="zf-C2H2_6"/>
    <property type="match status" value="1"/>
</dbReference>
<dbReference type="SMART" id="SM00355">
    <property type="entry name" value="ZnF_C2H2"/>
    <property type="match status" value="2"/>
</dbReference>
<keyword evidence="5" id="KW-0862">Zinc</keyword>
<reference evidence="12" key="2">
    <citation type="journal article" date="2023" name="IMA Fungus">
        <title>Comparative genomic study of the Penicillium genus elucidates a diverse pangenome and 15 lateral gene transfer events.</title>
        <authorList>
            <person name="Petersen C."/>
            <person name="Sorensen T."/>
            <person name="Nielsen M.R."/>
            <person name="Sondergaard T.E."/>
            <person name="Sorensen J.L."/>
            <person name="Fitzpatrick D.A."/>
            <person name="Frisvad J.C."/>
            <person name="Nielsen K.L."/>
        </authorList>
    </citation>
    <scope>NUCLEOTIDE SEQUENCE</scope>
    <source>
        <strain evidence="12">IBT 30761</strain>
    </source>
</reference>
<feature type="transmembrane region" description="Helical" evidence="10">
    <location>
        <begin position="1199"/>
        <end position="1223"/>
    </location>
</feature>
<keyword evidence="10" id="KW-1133">Transmembrane helix</keyword>
<keyword evidence="10" id="KW-0472">Membrane</keyword>
<reference evidence="12" key="1">
    <citation type="submission" date="2022-11" db="EMBL/GenBank/DDBJ databases">
        <authorList>
            <person name="Petersen C."/>
        </authorList>
    </citation>
    <scope>NUCLEOTIDE SEQUENCE</scope>
    <source>
        <strain evidence="12">IBT 30761</strain>
    </source>
</reference>
<dbReference type="PANTHER" id="PTHR40626:SF11">
    <property type="entry name" value="ZINC FINGER PROTEIN YPR022C"/>
    <property type="match status" value="1"/>
</dbReference>
<evidence type="ECO:0000259" key="11">
    <source>
        <dbReference type="PROSITE" id="PS50157"/>
    </source>
</evidence>
<feature type="transmembrane region" description="Helical" evidence="10">
    <location>
        <begin position="789"/>
        <end position="810"/>
    </location>
</feature>
<organism evidence="12 13">
    <name type="scientific">Penicillium argentinense</name>
    <dbReference type="NCBI Taxonomy" id="1131581"/>
    <lineage>
        <taxon>Eukaryota</taxon>
        <taxon>Fungi</taxon>
        <taxon>Dikarya</taxon>
        <taxon>Ascomycota</taxon>
        <taxon>Pezizomycotina</taxon>
        <taxon>Eurotiomycetes</taxon>
        <taxon>Eurotiomycetidae</taxon>
        <taxon>Eurotiales</taxon>
        <taxon>Aspergillaceae</taxon>
        <taxon>Penicillium</taxon>
    </lineage>
</organism>
<dbReference type="Gene3D" id="3.30.160.60">
    <property type="entry name" value="Classic Zinc Finger"/>
    <property type="match status" value="2"/>
</dbReference>
<dbReference type="GeneID" id="81363519"/>
<dbReference type="PROSITE" id="PS50157">
    <property type="entry name" value="ZINC_FINGER_C2H2_2"/>
    <property type="match status" value="2"/>
</dbReference>
<evidence type="ECO:0000256" key="1">
    <source>
        <dbReference type="ARBA" id="ARBA00004123"/>
    </source>
</evidence>
<dbReference type="GO" id="GO:0006351">
    <property type="term" value="P:DNA-templated transcription"/>
    <property type="evidence" value="ECO:0007669"/>
    <property type="project" value="InterPro"/>
</dbReference>
<dbReference type="InterPro" id="IPR051059">
    <property type="entry name" value="VerF-like"/>
</dbReference>
<keyword evidence="10" id="KW-0812">Transmembrane</keyword>